<name>A0ABD3GLV1_9MARC</name>
<evidence type="ECO:0000313" key="2">
    <source>
        <dbReference type="Proteomes" id="UP001633002"/>
    </source>
</evidence>
<evidence type="ECO:0000313" key="1">
    <source>
        <dbReference type="EMBL" id="KAL3679132.1"/>
    </source>
</evidence>
<proteinExistence type="predicted"/>
<reference evidence="1 2" key="1">
    <citation type="submission" date="2024-09" db="EMBL/GenBank/DDBJ databases">
        <title>Chromosome-scale assembly of Riccia sorocarpa.</title>
        <authorList>
            <person name="Paukszto L."/>
        </authorList>
    </citation>
    <scope>NUCLEOTIDE SEQUENCE [LARGE SCALE GENOMIC DNA]</scope>
    <source>
        <strain evidence="1">LP-2024</strain>
        <tissue evidence="1">Aerial parts of the thallus</tissue>
    </source>
</reference>
<keyword evidence="2" id="KW-1185">Reference proteome</keyword>
<dbReference type="Proteomes" id="UP001633002">
    <property type="component" value="Unassembled WGS sequence"/>
</dbReference>
<dbReference type="AlphaFoldDB" id="A0ABD3GLV1"/>
<protein>
    <submittedName>
        <fullName evidence="1">Uncharacterized protein</fullName>
    </submittedName>
</protein>
<dbReference type="EMBL" id="JBJQOH010000007">
    <property type="protein sequence ID" value="KAL3679132.1"/>
    <property type="molecule type" value="Genomic_DNA"/>
</dbReference>
<organism evidence="1 2">
    <name type="scientific">Riccia sorocarpa</name>
    <dbReference type="NCBI Taxonomy" id="122646"/>
    <lineage>
        <taxon>Eukaryota</taxon>
        <taxon>Viridiplantae</taxon>
        <taxon>Streptophyta</taxon>
        <taxon>Embryophyta</taxon>
        <taxon>Marchantiophyta</taxon>
        <taxon>Marchantiopsida</taxon>
        <taxon>Marchantiidae</taxon>
        <taxon>Marchantiales</taxon>
        <taxon>Ricciaceae</taxon>
        <taxon>Riccia</taxon>
    </lineage>
</organism>
<comment type="caution">
    <text evidence="1">The sequence shown here is derived from an EMBL/GenBank/DDBJ whole genome shotgun (WGS) entry which is preliminary data.</text>
</comment>
<gene>
    <name evidence="1" type="ORF">R1sor_022088</name>
</gene>
<sequence>MTGQEFFDKYGSDISLLHQFVSSHLAGVVLIPAVPVRPEAVDTSGTLSSVGCSSLGVLMRMKTRVDSLGKDIAEAIAAVKLEQEEEFVDSAPDWAQ</sequence>
<accession>A0ABD3GLV1</accession>